<protein>
    <submittedName>
        <fullName evidence="2">Uncharacterized protein</fullName>
    </submittedName>
</protein>
<keyword evidence="1" id="KW-0812">Transmembrane</keyword>
<keyword evidence="3" id="KW-1185">Reference proteome</keyword>
<keyword evidence="1" id="KW-0472">Membrane</keyword>
<evidence type="ECO:0000256" key="1">
    <source>
        <dbReference type="SAM" id="Phobius"/>
    </source>
</evidence>
<organism evidence="2 3">
    <name type="scientific">Gigaspora rosea</name>
    <dbReference type="NCBI Taxonomy" id="44941"/>
    <lineage>
        <taxon>Eukaryota</taxon>
        <taxon>Fungi</taxon>
        <taxon>Fungi incertae sedis</taxon>
        <taxon>Mucoromycota</taxon>
        <taxon>Glomeromycotina</taxon>
        <taxon>Glomeromycetes</taxon>
        <taxon>Diversisporales</taxon>
        <taxon>Gigasporaceae</taxon>
        <taxon>Gigaspora</taxon>
    </lineage>
</organism>
<reference evidence="2 3" key="1">
    <citation type="submission" date="2018-06" db="EMBL/GenBank/DDBJ databases">
        <title>Comparative genomics reveals the genomic features of Rhizophagus irregularis, R. cerebriforme, R. diaphanum and Gigaspora rosea, and their symbiotic lifestyle signature.</title>
        <authorList>
            <person name="Morin E."/>
            <person name="San Clemente H."/>
            <person name="Chen E.C.H."/>
            <person name="De La Providencia I."/>
            <person name="Hainaut M."/>
            <person name="Kuo A."/>
            <person name="Kohler A."/>
            <person name="Murat C."/>
            <person name="Tang N."/>
            <person name="Roy S."/>
            <person name="Loubradou J."/>
            <person name="Henrissat B."/>
            <person name="Grigoriev I.V."/>
            <person name="Corradi N."/>
            <person name="Roux C."/>
            <person name="Martin F.M."/>
        </authorList>
    </citation>
    <scope>NUCLEOTIDE SEQUENCE [LARGE SCALE GENOMIC DNA]</scope>
    <source>
        <strain evidence="2 3">DAOM 194757</strain>
    </source>
</reference>
<accession>A0A397UNC8</accession>
<sequence length="76" mass="8797">MQKKPRTLVNLIHNRRLYLGISTKSTFMILFSVLIVNRKWCQLSIPIYSGNGVNPIPIYLGNGINFLFQFIGVNWE</sequence>
<name>A0A397UNC8_9GLOM</name>
<proteinExistence type="predicted"/>
<evidence type="ECO:0000313" key="3">
    <source>
        <dbReference type="Proteomes" id="UP000266673"/>
    </source>
</evidence>
<dbReference type="Proteomes" id="UP000266673">
    <property type="component" value="Unassembled WGS sequence"/>
</dbReference>
<gene>
    <name evidence="2" type="ORF">C2G38_2106465</name>
</gene>
<keyword evidence="1" id="KW-1133">Transmembrane helix</keyword>
<dbReference type="EMBL" id="QKWP01001268">
    <property type="protein sequence ID" value="RIB10299.1"/>
    <property type="molecule type" value="Genomic_DNA"/>
</dbReference>
<feature type="transmembrane region" description="Helical" evidence="1">
    <location>
        <begin position="16"/>
        <end position="36"/>
    </location>
</feature>
<feature type="transmembrane region" description="Helical" evidence="1">
    <location>
        <begin position="56"/>
        <end position="75"/>
    </location>
</feature>
<comment type="caution">
    <text evidence="2">The sequence shown here is derived from an EMBL/GenBank/DDBJ whole genome shotgun (WGS) entry which is preliminary data.</text>
</comment>
<evidence type="ECO:0000313" key="2">
    <source>
        <dbReference type="EMBL" id="RIB10299.1"/>
    </source>
</evidence>
<dbReference type="AlphaFoldDB" id="A0A397UNC8"/>